<sequence length="740" mass="77474">MVTVRGDLAAWLSREWLTSRNLHGPALPESSGECDPHRAQLVTATGLTEGDDGDKLLWCELSDGDLWIDACIPTTVVDQYNATTAIPFTASSRSKCLFALLSWRFVLARPPVPQRTSPSKRRAAAASASAVNEPKVELLSRRVCLRVDAFKHHALGEGSLVNERMKPFRRTAQGANGASAVSNEDEERVMWVRRVEEAGGVQQKKEENKDEQVTYVTDLPADPALRLAPRASSSVAAAAPPPPPSASAAPSTHAPIARSDQRLPPYVPHPSWPADDAPMVSAPSREDMQACLRRAREEKLAKAGRASAGGAAAKSTAAPLRDAAHVAGGSRSSSPTTTKEEGATPGAWQPAPVDSAAMQACLAAAKAKAKPLQGPEPATPAAPAHGRSAQPAPASAPSASFAAAFVAPDQDALRATLTAARDKARLAKQRASLVPAAASAAATSEPSSTTAPSRKRPRESAPAEVGAWSSAAALLAHKGSTAPAAAPSNAVLVAPNAPSVPFPRDTCEDSILSQALDGDEHAQYAASTCPPSSPPPSSPQKKSPAQRTASPAATLLPPPSSPHHTSPAPINSAHSSPPASSAQTVRARKHSRSPAPPPSSLPALPIFDEDDADSVTGLDEDGAGAMMHPAQDAARKTKGWPESAVKAFAPAPARPAATRPPAAAKRAPAPAQAQADERAGKRVKLSQPLQQQQRDDNEALRVDERPTTTTLVPRRKPLIPLDVWDFDAWKRSRQDRRTTM</sequence>
<proteinExistence type="predicted"/>
<protein>
    <recommendedName>
        <fullName evidence="4">Telomere replication protein EST3</fullName>
    </recommendedName>
</protein>
<feature type="compositionally biased region" description="Low complexity" evidence="1">
    <location>
        <begin position="229"/>
        <end position="238"/>
    </location>
</feature>
<feature type="region of interest" description="Disordered" evidence="1">
    <location>
        <begin position="229"/>
        <end position="286"/>
    </location>
</feature>
<feature type="region of interest" description="Disordered" evidence="1">
    <location>
        <begin position="520"/>
        <end position="713"/>
    </location>
</feature>
<feature type="region of interest" description="Disordered" evidence="1">
    <location>
        <begin position="435"/>
        <end position="465"/>
    </location>
</feature>
<dbReference type="Proteomes" id="UP001342314">
    <property type="component" value="Unassembled WGS sequence"/>
</dbReference>
<keyword evidence="3" id="KW-1185">Reference proteome</keyword>
<feature type="compositionally biased region" description="Low complexity" evidence="1">
    <location>
        <begin position="303"/>
        <end position="318"/>
    </location>
</feature>
<dbReference type="AlphaFoldDB" id="A0AAV5GN77"/>
<feature type="compositionally biased region" description="Low complexity" evidence="1">
    <location>
        <begin position="562"/>
        <end position="582"/>
    </location>
</feature>
<evidence type="ECO:0000256" key="1">
    <source>
        <dbReference type="SAM" id="MobiDB-lite"/>
    </source>
</evidence>
<feature type="region of interest" description="Disordered" evidence="1">
    <location>
        <begin position="368"/>
        <end position="395"/>
    </location>
</feature>
<feature type="compositionally biased region" description="Low complexity" evidence="1">
    <location>
        <begin position="644"/>
        <end position="674"/>
    </location>
</feature>
<dbReference type="EMBL" id="BQKY01000007">
    <property type="protein sequence ID" value="GJN90947.1"/>
    <property type="molecule type" value="Genomic_DNA"/>
</dbReference>
<evidence type="ECO:0008006" key="4">
    <source>
        <dbReference type="Google" id="ProtNLM"/>
    </source>
</evidence>
<feature type="compositionally biased region" description="Basic and acidic residues" evidence="1">
    <location>
        <begin position="693"/>
        <end position="706"/>
    </location>
</feature>
<comment type="caution">
    <text evidence="2">The sequence shown here is derived from an EMBL/GenBank/DDBJ whole genome shotgun (WGS) entry which is preliminary data.</text>
</comment>
<reference evidence="2 3" key="1">
    <citation type="submission" date="2021-12" db="EMBL/GenBank/DDBJ databases">
        <title>High titer production of polyol ester of fatty acids by Rhodotorula paludigena BS15 towards product separation-free biomass refinery.</title>
        <authorList>
            <person name="Mano J."/>
            <person name="Ono H."/>
            <person name="Tanaka T."/>
            <person name="Naito K."/>
            <person name="Sushida H."/>
            <person name="Ike M."/>
            <person name="Tokuyasu K."/>
            <person name="Kitaoka M."/>
        </authorList>
    </citation>
    <scope>NUCLEOTIDE SEQUENCE [LARGE SCALE GENOMIC DNA]</scope>
    <source>
        <strain evidence="2 3">BS15</strain>
    </source>
</reference>
<organism evidence="2 3">
    <name type="scientific">Rhodotorula paludigena</name>
    <dbReference type="NCBI Taxonomy" id="86838"/>
    <lineage>
        <taxon>Eukaryota</taxon>
        <taxon>Fungi</taxon>
        <taxon>Dikarya</taxon>
        <taxon>Basidiomycota</taxon>
        <taxon>Pucciniomycotina</taxon>
        <taxon>Microbotryomycetes</taxon>
        <taxon>Sporidiobolales</taxon>
        <taxon>Sporidiobolaceae</taxon>
        <taxon>Rhodotorula</taxon>
    </lineage>
</organism>
<evidence type="ECO:0000313" key="3">
    <source>
        <dbReference type="Proteomes" id="UP001342314"/>
    </source>
</evidence>
<feature type="compositionally biased region" description="Low complexity" evidence="1">
    <location>
        <begin position="539"/>
        <end position="555"/>
    </location>
</feature>
<gene>
    <name evidence="2" type="ORF">Rhopal_003961-T1</name>
</gene>
<feature type="compositionally biased region" description="Acidic residues" evidence="1">
    <location>
        <begin position="607"/>
        <end position="622"/>
    </location>
</feature>
<evidence type="ECO:0000313" key="2">
    <source>
        <dbReference type="EMBL" id="GJN90947.1"/>
    </source>
</evidence>
<feature type="compositionally biased region" description="Low complexity" evidence="1">
    <location>
        <begin position="435"/>
        <end position="452"/>
    </location>
</feature>
<name>A0AAV5GN77_9BASI</name>
<feature type="region of interest" description="Disordered" evidence="1">
    <location>
        <begin position="302"/>
        <end position="351"/>
    </location>
</feature>
<accession>A0AAV5GN77</accession>